<evidence type="ECO:0000256" key="12">
    <source>
        <dbReference type="PROSITE-ProRule" id="PRU00043"/>
    </source>
</evidence>
<evidence type="ECO:0000259" key="15">
    <source>
        <dbReference type="PROSITE" id="PS50268"/>
    </source>
</evidence>
<gene>
    <name evidence="17" type="primary">LOC120061929</name>
</gene>
<dbReference type="GO" id="GO:0007156">
    <property type="term" value="P:homophilic cell adhesion via plasma membrane adhesion molecules"/>
    <property type="evidence" value="ECO:0007669"/>
    <property type="project" value="InterPro"/>
</dbReference>
<evidence type="ECO:0000256" key="4">
    <source>
        <dbReference type="ARBA" id="ARBA00022692"/>
    </source>
</evidence>
<comment type="subcellular location">
    <subcellularLocation>
        <location evidence="2">Cell membrane</location>
        <topology evidence="2">Single-pass type I membrane protein</topology>
    </subcellularLocation>
</comment>
<dbReference type="Gene3D" id="2.60.40.60">
    <property type="entry name" value="Cadherins"/>
    <property type="match status" value="6"/>
</dbReference>
<evidence type="ECO:0000256" key="2">
    <source>
        <dbReference type="ARBA" id="ARBA00004251"/>
    </source>
</evidence>
<keyword evidence="10 13" id="KW-0472">Membrane</keyword>
<dbReference type="FunFam" id="2.60.40.60:FF:000129">
    <property type="entry name" value="protocadherin alpha-C2 isoform X1"/>
    <property type="match status" value="1"/>
</dbReference>
<dbReference type="PANTHER" id="PTHR24028">
    <property type="entry name" value="CADHERIN-87A"/>
    <property type="match status" value="1"/>
</dbReference>
<reference evidence="17" key="1">
    <citation type="submission" date="2025-08" db="UniProtKB">
        <authorList>
            <consortium name="RefSeq"/>
        </authorList>
    </citation>
    <scope>IDENTIFICATION</scope>
    <source>
        <tissue evidence="17">White muscle</tissue>
    </source>
</reference>
<keyword evidence="7 12" id="KW-0106">Calcium</keyword>
<dbReference type="FunFam" id="2.60.40.60:FF:000006">
    <property type="entry name" value="Protocadherin alpha 2"/>
    <property type="match status" value="1"/>
</dbReference>
<dbReference type="FunFam" id="2.60.40.60:FF:000004">
    <property type="entry name" value="Protocadherin 1 gamma 2"/>
    <property type="match status" value="1"/>
</dbReference>
<comment type="function">
    <text evidence="1">Potential calcium-dependent cell-adhesion protein. May be involved in the establishment and maintenance of specific neuronal connections in the brain.</text>
</comment>
<dbReference type="GO" id="GO:0005886">
    <property type="term" value="C:plasma membrane"/>
    <property type="evidence" value="ECO:0007669"/>
    <property type="project" value="UniProtKB-SubCell"/>
</dbReference>
<dbReference type="GO" id="GO:0005509">
    <property type="term" value="F:calcium ion binding"/>
    <property type="evidence" value="ECO:0007669"/>
    <property type="project" value="UniProtKB-UniRule"/>
</dbReference>
<evidence type="ECO:0000256" key="6">
    <source>
        <dbReference type="ARBA" id="ARBA00022737"/>
    </source>
</evidence>
<evidence type="ECO:0000256" key="13">
    <source>
        <dbReference type="SAM" id="Phobius"/>
    </source>
</evidence>
<feature type="signal peptide" evidence="14">
    <location>
        <begin position="1"/>
        <end position="26"/>
    </location>
</feature>
<keyword evidence="11" id="KW-0325">Glycoprotein</keyword>
<keyword evidence="9 13" id="KW-1133">Transmembrane helix</keyword>
<keyword evidence="5 14" id="KW-0732">Signal</keyword>
<dbReference type="InterPro" id="IPR020894">
    <property type="entry name" value="Cadherin_CS"/>
</dbReference>
<dbReference type="PROSITE" id="PS00232">
    <property type="entry name" value="CADHERIN_1"/>
    <property type="match status" value="3"/>
</dbReference>
<dbReference type="InterPro" id="IPR050174">
    <property type="entry name" value="Protocadherin/Cadherin-CA"/>
</dbReference>
<dbReference type="GeneID" id="120061929"/>
<dbReference type="InterPro" id="IPR015919">
    <property type="entry name" value="Cadherin-like_sf"/>
</dbReference>
<feature type="domain" description="Cadherin" evidence="15">
    <location>
        <begin position="240"/>
        <end position="347"/>
    </location>
</feature>
<dbReference type="PRINTS" id="PR00205">
    <property type="entry name" value="CADHERIN"/>
</dbReference>
<dbReference type="InterPro" id="IPR013164">
    <property type="entry name" value="Cadherin_N"/>
</dbReference>
<accession>A0A8U1F109</accession>
<proteinExistence type="predicted"/>
<evidence type="ECO:0000256" key="14">
    <source>
        <dbReference type="SAM" id="SignalP"/>
    </source>
</evidence>
<evidence type="ECO:0000313" key="17">
    <source>
        <dbReference type="RefSeq" id="XP_038867640.1"/>
    </source>
</evidence>
<evidence type="ECO:0000256" key="11">
    <source>
        <dbReference type="ARBA" id="ARBA00023180"/>
    </source>
</evidence>
<feature type="domain" description="Cadherin" evidence="15">
    <location>
        <begin position="24"/>
        <end position="130"/>
    </location>
</feature>
<evidence type="ECO:0000256" key="3">
    <source>
        <dbReference type="ARBA" id="ARBA00022475"/>
    </source>
</evidence>
<evidence type="ECO:0000313" key="16">
    <source>
        <dbReference type="Proteomes" id="UP000808372"/>
    </source>
</evidence>
<keyword evidence="8" id="KW-0130">Cell adhesion</keyword>
<keyword evidence="3" id="KW-1003">Cell membrane</keyword>
<dbReference type="InterPro" id="IPR002126">
    <property type="entry name" value="Cadherin-like_dom"/>
</dbReference>
<dbReference type="InterPro" id="IPR032455">
    <property type="entry name" value="Cadherin_C"/>
</dbReference>
<feature type="domain" description="Cadherin" evidence="15">
    <location>
        <begin position="574"/>
        <end position="671"/>
    </location>
</feature>
<dbReference type="FunFam" id="2.60.40.60:FF:000001">
    <property type="entry name" value="Protocadherin alpha 2"/>
    <property type="match status" value="1"/>
</dbReference>
<dbReference type="PANTHER" id="PTHR24028:SF287">
    <property type="entry name" value="CADHERIN-RELATED NEURONAL RECEPTOR VARIABLE 1-RELATED"/>
    <property type="match status" value="1"/>
</dbReference>
<dbReference type="RefSeq" id="XP_038867640.1">
    <property type="nucleotide sequence ID" value="XM_039011712.1"/>
</dbReference>
<sequence>MGRRRQRERVWIQCVALLCLFDWSAAQISYSVSEEVDKGTFVGNLAKDLNLNIQDLESRGLRIVSGQSKRYFEANLKTGILYVNERIDREELCPNTVKCSLNIQAILSHPMLLHRIDVTILDINDNAPSFLEKLHILNIAESSFPGERYPLAIANDADTGSNSVNSYKLSQNEHFSLDVQSGGEQSVSAELVLQKALDREKQPVIQLTLTAIDGGKPPRSGTLLIIINVQDVNDNIPVFNKQLYKFRVTENVRFGTIVAALNATDLDEGINSEIEYSLIGRGSLSAPDVFTVNSETGEVTVKGSIDYEINSAFEIRVQAKDKGTPPRSTHCKVLVEVIDVNDNSPEISVTSLMSPVKEDAEIGTVVALVTVTDKDSSKNGITNCKLPGSVPFKLKSNYKNDYSLVVDGPLDRESESQYNVTITATDEGTPPLSSTSVITVHVSDVNDNAPLFSEPVINVYVKENSPVGDVIYTIYAFDRDSEENAKIRYALLDKSVSISSSVNINSDTGDIISLQSFNYEEIQTFQFKVQATDSGVPPLSSNVTVNVFILDENDNSPGILAPYSEHGSVNTENVPYSAEAGYFVAKIRAVDADSGYNALLSYHISEPKGTNLFRIGTSTGELRTKRRMSDNDLKTHPLVVLVSDNGEPSLSATVSIDVVVVESTGEIQTQFRNVPRKEENFSDLNLYLLIAIASVSIIFLLSLISSIAVKCHRTDDSFRRYSAPVITTHPDGSWSYSKSTQQYDVCFSSDTLKSDVVVFPAPYPPADAELISINGNDTFNRTQTLPNKEEVRSIHNWADFAFE</sequence>
<feature type="chain" id="PRO_5036469800" evidence="14">
    <location>
        <begin position="27"/>
        <end position="803"/>
    </location>
</feature>
<dbReference type="FunFam" id="2.60.40.60:FF:000018">
    <property type="entry name" value="Protocadherin gamma c3"/>
    <property type="match status" value="1"/>
</dbReference>
<dbReference type="Pfam" id="PF00028">
    <property type="entry name" value="Cadherin"/>
    <property type="match status" value="5"/>
</dbReference>
<dbReference type="SUPFAM" id="SSF49313">
    <property type="entry name" value="Cadherin-like"/>
    <property type="match status" value="6"/>
</dbReference>
<dbReference type="Proteomes" id="UP000808372">
    <property type="component" value="Chromosome 17"/>
</dbReference>
<evidence type="ECO:0000256" key="1">
    <source>
        <dbReference type="ARBA" id="ARBA00003436"/>
    </source>
</evidence>
<dbReference type="KEGG" id="snh:120061929"/>
<organism evidence="16 17">
    <name type="scientific">Salvelinus namaycush</name>
    <name type="common">Lake trout</name>
    <name type="synonym">Salmo namaycush</name>
    <dbReference type="NCBI Taxonomy" id="8040"/>
    <lineage>
        <taxon>Eukaryota</taxon>
        <taxon>Metazoa</taxon>
        <taxon>Chordata</taxon>
        <taxon>Craniata</taxon>
        <taxon>Vertebrata</taxon>
        <taxon>Euteleostomi</taxon>
        <taxon>Actinopterygii</taxon>
        <taxon>Neopterygii</taxon>
        <taxon>Teleostei</taxon>
        <taxon>Protacanthopterygii</taxon>
        <taxon>Salmoniformes</taxon>
        <taxon>Salmonidae</taxon>
        <taxon>Salmoninae</taxon>
        <taxon>Salvelinus</taxon>
    </lineage>
</organism>
<dbReference type="GO" id="GO:0009653">
    <property type="term" value="P:anatomical structure morphogenesis"/>
    <property type="evidence" value="ECO:0007669"/>
    <property type="project" value="UniProtKB-ARBA"/>
</dbReference>
<feature type="domain" description="Cadherin" evidence="15">
    <location>
        <begin position="453"/>
        <end position="559"/>
    </location>
</feature>
<feature type="domain" description="Cadherin" evidence="15">
    <location>
        <begin position="348"/>
        <end position="452"/>
    </location>
</feature>
<keyword evidence="16" id="KW-1185">Reference proteome</keyword>
<dbReference type="Pfam" id="PF08266">
    <property type="entry name" value="Cadherin_2"/>
    <property type="match status" value="1"/>
</dbReference>
<evidence type="ECO:0000256" key="10">
    <source>
        <dbReference type="ARBA" id="ARBA00023136"/>
    </source>
</evidence>
<feature type="domain" description="Cadherin" evidence="15">
    <location>
        <begin position="131"/>
        <end position="239"/>
    </location>
</feature>
<keyword evidence="6" id="KW-0677">Repeat</keyword>
<evidence type="ECO:0000256" key="5">
    <source>
        <dbReference type="ARBA" id="ARBA00022729"/>
    </source>
</evidence>
<dbReference type="FunFam" id="2.60.40.60:FF:000002">
    <property type="entry name" value="Protocadherin alpha 2"/>
    <property type="match status" value="1"/>
</dbReference>
<protein>
    <submittedName>
        <fullName evidence="17">Protocadherin alpha-2-like</fullName>
    </submittedName>
</protein>
<name>A0A8U1F109_SALNM</name>
<dbReference type="Pfam" id="PF16492">
    <property type="entry name" value="Cadherin_C_2"/>
    <property type="match status" value="1"/>
</dbReference>
<dbReference type="AlphaFoldDB" id="A0A8U1F109"/>
<evidence type="ECO:0000256" key="8">
    <source>
        <dbReference type="ARBA" id="ARBA00022889"/>
    </source>
</evidence>
<keyword evidence="4 13" id="KW-0812">Transmembrane</keyword>
<dbReference type="PROSITE" id="PS50268">
    <property type="entry name" value="CADHERIN_2"/>
    <property type="match status" value="6"/>
</dbReference>
<evidence type="ECO:0000256" key="9">
    <source>
        <dbReference type="ARBA" id="ARBA00022989"/>
    </source>
</evidence>
<evidence type="ECO:0000256" key="7">
    <source>
        <dbReference type="ARBA" id="ARBA00022837"/>
    </source>
</evidence>
<dbReference type="CDD" id="cd11304">
    <property type="entry name" value="Cadherin_repeat"/>
    <property type="match status" value="6"/>
</dbReference>
<feature type="transmembrane region" description="Helical" evidence="13">
    <location>
        <begin position="686"/>
        <end position="709"/>
    </location>
</feature>
<dbReference type="SMART" id="SM00112">
    <property type="entry name" value="CA"/>
    <property type="match status" value="6"/>
</dbReference>